<evidence type="ECO:0000313" key="3">
    <source>
        <dbReference type="Proteomes" id="UP000324222"/>
    </source>
</evidence>
<proteinExistence type="predicted"/>
<protein>
    <submittedName>
        <fullName evidence="2">Uncharacterized protein</fullName>
    </submittedName>
</protein>
<dbReference type="Proteomes" id="UP000324222">
    <property type="component" value="Unassembled WGS sequence"/>
</dbReference>
<sequence>MPISQTFQPLSFCSSIPCPVFLTPSFASIDKSFLNNSQYSSRHQASHTNGDGNENEEDDKNSDKKRRSDIFFSFRIRKALAKDMKKSS</sequence>
<dbReference type="EMBL" id="VSRR010078527">
    <property type="protein sequence ID" value="MPC88667.1"/>
    <property type="molecule type" value="Genomic_DNA"/>
</dbReference>
<dbReference type="AlphaFoldDB" id="A0A5B7J5A0"/>
<name>A0A5B7J5A0_PORTR</name>
<keyword evidence="3" id="KW-1185">Reference proteome</keyword>
<accession>A0A5B7J5A0</accession>
<gene>
    <name evidence="2" type="ORF">E2C01_083585</name>
</gene>
<comment type="caution">
    <text evidence="2">The sequence shown here is derived from an EMBL/GenBank/DDBJ whole genome shotgun (WGS) entry which is preliminary data.</text>
</comment>
<feature type="region of interest" description="Disordered" evidence="1">
    <location>
        <begin position="38"/>
        <end position="66"/>
    </location>
</feature>
<feature type="compositionally biased region" description="Polar residues" evidence="1">
    <location>
        <begin position="38"/>
        <end position="48"/>
    </location>
</feature>
<reference evidence="2 3" key="1">
    <citation type="submission" date="2019-05" db="EMBL/GenBank/DDBJ databases">
        <title>Another draft genome of Portunus trituberculatus and its Hox gene families provides insights of decapod evolution.</title>
        <authorList>
            <person name="Jeong J.-H."/>
            <person name="Song I."/>
            <person name="Kim S."/>
            <person name="Choi T."/>
            <person name="Kim D."/>
            <person name="Ryu S."/>
            <person name="Kim W."/>
        </authorList>
    </citation>
    <scope>NUCLEOTIDE SEQUENCE [LARGE SCALE GENOMIC DNA]</scope>
    <source>
        <tissue evidence="2">Muscle</tissue>
    </source>
</reference>
<organism evidence="2 3">
    <name type="scientific">Portunus trituberculatus</name>
    <name type="common">Swimming crab</name>
    <name type="synonym">Neptunus trituberculatus</name>
    <dbReference type="NCBI Taxonomy" id="210409"/>
    <lineage>
        <taxon>Eukaryota</taxon>
        <taxon>Metazoa</taxon>
        <taxon>Ecdysozoa</taxon>
        <taxon>Arthropoda</taxon>
        <taxon>Crustacea</taxon>
        <taxon>Multicrustacea</taxon>
        <taxon>Malacostraca</taxon>
        <taxon>Eumalacostraca</taxon>
        <taxon>Eucarida</taxon>
        <taxon>Decapoda</taxon>
        <taxon>Pleocyemata</taxon>
        <taxon>Brachyura</taxon>
        <taxon>Eubrachyura</taxon>
        <taxon>Portunoidea</taxon>
        <taxon>Portunidae</taxon>
        <taxon>Portuninae</taxon>
        <taxon>Portunus</taxon>
    </lineage>
</organism>
<evidence type="ECO:0000313" key="2">
    <source>
        <dbReference type="EMBL" id="MPC88667.1"/>
    </source>
</evidence>
<evidence type="ECO:0000256" key="1">
    <source>
        <dbReference type="SAM" id="MobiDB-lite"/>
    </source>
</evidence>